<evidence type="ECO:0000313" key="1">
    <source>
        <dbReference type="EMBL" id="MCJ8501780.1"/>
    </source>
</evidence>
<protein>
    <submittedName>
        <fullName evidence="1">Uncharacterized protein</fullName>
    </submittedName>
</protein>
<dbReference type="EMBL" id="JALJRB010000017">
    <property type="protein sequence ID" value="MCJ8501780.1"/>
    <property type="molecule type" value="Genomic_DNA"/>
</dbReference>
<comment type="caution">
    <text evidence="1">The sequence shown here is derived from an EMBL/GenBank/DDBJ whole genome shotgun (WGS) entry which is preliminary data.</text>
</comment>
<dbReference type="AlphaFoldDB" id="A0AA41UJD3"/>
<gene>
    <name evidence="1" type="ORF">MRX98_14450</name>
</gene>
<organism evidence="1 2">
    <name type="scientific">Desulfatitalea alkaliphila</name>
    <dbReference type="NCBI Taxonomy" id="2929485"/>
    <lineage>
        <taxon>Bacteria</taxon>
        <taxon>Pseudomonadati</taxon>
        <taxon>Thermodesulfobacteriota</taxon>
        <taxon>Desulfobacteria</taxon>
        <taxon>Desulfobacterales</taxon>
        <taxon>Desulfosarcinaceae</taxon>
        <taxon>Desulfatitalea</taxon>
    </lineage>
</organism>
<name>A0AA41UJD3_9BACT</name>
<sequence length="258" mass="28053">MMKIGLSVLSTPEAQVHTLLRRLKTYGLECAAHEWQDDLTAMAWRAPKATLVNADCAMWAIMGAKAAFRRAETRYGLSLLALCVQSQRGRGFPIVVLQTDDEPFTAQELPTPLQNVTILPAADAGTAAKLVARAHGRSTFIAPPFHLDMVGDPRLGQWLEVRPTAEEWPGIIFGIDEGEIQFQAVGPAGALPATSTLHFPMQGLQIEAGGRTFSAWAVRNPITPESAYFVKLAGMPARLLFGPFSEESTAEMVIIDLQ</sequence>
<evidence type="ECO:0000313" key="2">
    <source>
        <dbReference type="Proteomes" id="UP001165427"/>
    </source>
</evidence>
<proteinExistence type="predicted"/>
<dbReference type="Proteomes" id="UP001165427">
    <property type="component" value="Unassembled WGS sequence"/>
</dbReference>
<accession>A0AA41UJD3</accession>
<reference evidence="1" key="1">
    <citation type="submission" date="2022-04" db="EMBL/GenBank/DDBJ databases">
        <title>Desulfatitalea alkaliphila sp. nov., a novel anaerobic sulfate-reducing bacterium isolated from terrestrial mud volcano, Taman Peninsula, Russia.</title>
        <authorList>
            <person name="Khomyakova M.A."/>
            <person name="Merkel A.Y."/>
            <person name="Slobodkin A.I."/>
        </authorList>
    </citation>
    <scope>NUCLEOTIDE SEQUENCE</scope>
    <source>
        <strain evidence="1">M08but</strain>
    </source>
</reference>
<keyword evidence="2" id="KW-1185">Reference proteome</keyword>
<dbReference type="RefSeq" id="WP_246910933.1">
    <property type="nucleotide sequence ID" value="NZ_JALJRB010000017.1"/>
</dbReference>